<evidence type="ECO:0000256" key="1">
    <source>
        <dbReference type="SAM" id="Phobius"/>
    </source>
</evidence>
<dbReference type="RefSeq" id="WP_154567401.1">
    <property type="nucleotide sequence ID" value="NZ_VOSW01000163.1"/>
</dbReference>
<dbReference type="OrthoDB" id="9925021at2"/>
<name>A0A6N6W232_9BURK</name>
<comment type="caution">
    <text evidence="2">The sequence shown here is derived from an EMBL/GenBank/DDBJ whole genome shotgun (WGS) entry which is preliminary data.</text>
</comment>
<organism evidence="2 3">
    <name type="scientific">Paraburkholderia madseniana</name>
    <dbReference type="NCBI Taxonomy" id="2599607"/>
    <lineage>
        <taxon>Bacteria</taxon>
        <taxon>Pseudomonadati</taxon>
        <taxon>Pseudomonadota</taxon>
        <taxon>Betaproteobacteria</taxon>
        <taxon>Burkholderiales</taxon>
        <taxon>Burkholderiaceae</taxon>
        <taxon>Paraburkholderia</taxon>
    </lineage>
</organism>
<dbReference type="AlphaFoldDB" id="A0A6N6W232"/>
<dbReference type="Proteomes" id="UP000463700">
    <property type="component" value="Unassembled WGS sequence"/>
</dbReference>
<sequence length="225" mass="25003">MAEKVTIPITGLPANASSVVIRYRTDAGARARVYLFDDDQNPRTIHGPSGDIRLNVSLGRYFVLERLTSNEWAFQSIKYSPAWDKIIAIEFSNFINFLSRSIFVAIACAVLVGFSISSLYWYYIKSPSQDSLKFMSSTAPLLAVVVSIIALILNLKHNRHSMGIGILANLNKEFESDELKRARAGAALALIHDDCIFDSNVNTLLDFFENIALLEKRGGGQLILN</sequence>
<reference evidence="2 3" key="1">
    <citation type="journal article" date="2020" name="Int. J. Syst. Evol. Microbiol.">
        <title>Paraburkholderia madseniana sp. nov., a phenolic acid-degrading bacterium isolated from acidic forest soil.</title>
        <authorList>
            <person name="Wilhelm R.C."/>
            <person name="Murphy S.J.L."/>
            <person name="Feriancek N.M."/>
            <person name="Karasz D.C."/>
            <person name="DeRito C.M."/>
            <person name="Newman J.D."/>
            <person name="Buckley D.H."/>
        </authorList>
    </citation>
    <scope>NUCLEOTIDE SEQUENCE [LARGE SCALE GENOMIC DNA]</scope>
    <source>
        <strain evidence="2 3">RP11</strain>
    </source>
</reference>
<evidence type="ECO:0000313" key="2">
    <source>
        <dbReference type="EMBL" id="KAE8753854.1"/>
    </source>
</evidence>
<evidence type="ECO:0000313" key="3">
    <source>
        <dbReference type="Proteomes" id="UP000463700"/>
    </source>
</evidence>
<keyword evidence="1" id="KW-0472">Membrane</keyword>
<accession>A0A6N6W232</accession>
<feature type="transmembrane region" description="Helical" evidence="1">
    <location>
        <begin position="102"/>
        <end position="122"/>
    </location>
</feature>
<protein>
    <submittedName>
        <fullName evidence="2">Uncharacterized protein</fullName>
    </submittedName>
</protein>
<keyword evidence="1" id="KW-0812">Transmembrane</keyword>
<feature type="transmembrane region" description="Helical" evidence="1">
    <location>
        <begin position="134"/>
        <end position="153"/>
    </location>
</feature>
<proteinExistence type="predicted"/>
<dbReference type="EMBL" id="VOSW01000163">
    <property type="protein sequence ID" value="KAE8753854.1"/>
    <property type="molecule type" value="Genomic_DNA"/>
</dbReference>
<gene>
    <name evidence="2" type="ORF">FSO04_42825</name>
</gene>
<keyword evidence="1" id="KW-1133">Transmembrane helix</keyword>